<dbReference type="RefSeq" id="WP_322491312.1">
    <property type="nucleotide sequence ID" value="NZ_JAHVER010000027.1"/>
</dbReference>
<dbReference type="Proteomes" id="UP001292116">
    <property type="component" value="Unassembled WGS sequence"/>
</dbReference>
<sequence length="405" mass="44435">MSECLNNRGASRLFWGIWLLLGLAVAGREAVALEALVSAEYLGDASGRFENTTPLAAYCQRWSADCREMRAMQLPITYDRTTIKNSGDVRDHFYVQLPSARTVDVFNSTTGESHRLNFEFLGVSQQVQGTPELRVNPVWTYNVRGGCSYRQTFGYASRPYATHYLWLVRDPKSPAGCYSIHDAMSTGYTVKTSVSNMGIAYRLTMPEPSRMKPGFYTGSLTYSIGPGGDFDFGNGVSAINGNSLTLNFELDVQHAFVFEFPPGSDRAVLEPPGGWSAWLGGRGAPQRLQRDVPFRLWSTGPFKVYKLCQQYQGSGCAIRSSDNHSVPVAIALSLPGGIQHQGKPVQRLELPTGRAAALAFESVTPVLNRPGQLHFTVGPEDVKAMLGHPGSRYEGLVTVVFDAEL</sequence>
<evidence type="ECO:0000313" key="2">
    <source>
        <dbReference type="Proteomes" id="UP001292116"/>
    </source>
</evidence>
<reference evidence="1 2" key="1">
    <citation type="submission" date="2023-11" db="EMBL/GenBank/DDBJ databases">
        <title>Draft genomes analysis of Pseudomonas asiatica isolated from milk, feces and farm soil of cows suffering from clinical mastitis.</title>
        <authorList>
            <person name="Rahman T."/>
            <person name="Das Z.C."/>
            <person name="Hoque M.N."/>
        </authorList>
    </citation>
    <scope>NUCLEOTIDE SEQUENCE [LARGE SCALE GENOMIC DNA]</scope>
    <source>
        <strain evidence="1 2">2F2</strain>
    </source>
</reference>
<name>A0ABU5L0C0_9PSED</name>
<dbReference type="EMBL" id="JAXUBM010000016">
    <property type="protein sequence ID" value="MDZ5739601.1"/>
    <property type="molecule type" value="Genomic_DNA"/>
</dbReference>
<accession>A0ABU5L0C0</accession>
<evidence type="ECO:0000313" key="1">
    <source>
        <dbReference type="EMBL" id="MDZ5739601.1"/>
    </source>
</evidence>
<keyword evidence="2" id="KW-1185">Reference proteome</keyword>
<evidence type="ECO:0008006" key="3">
    <source>
        <dbReference type="Google" id="ProtNLM"/>
    </source>
</evidence>
<protein>
    <recommendedName>
        <fullName evidence="3">Fimbrial protein</fullName>
    </recommendedName>
</protein>
<gene>
    <name evidence="1" type="ORF">SOW75_15545</name>
</gene>
<proteinExistence type="predicted"/>
<comment type="caution">
    <text evidence="1">The sequence shown here is derived from an EMBL/GenBank/DDBJ whole genome shotgun (WGS) entry which is preliminary data.</text>
</comment>
<organism evidence="1 2">
    <name type="scientific">Pseudomonas asiatica</name>
    <dbReference type="NCBI Taxonomy" id="2219225"/>
    <lineage>
        <taxon>Bacteria</taxon>
        <taxon>Pseudomonadati</taxon>
        <taxon>Pseudomonadota</taxon>
        <taxon>Gammaproteobacteria</taxon>
        <taxon>Pseudomonadales</taxon>
        <taxon>Pseudomonadaceae</taxon>
        <taxon>Pseudomonas</taxon>
    </lineage>
</organism>